<evidence type="ECO:0000313" key="1">
    <source>
        <dbReference type="EMBL" id="KAJ7322757.1"/>
    </source>
</evidence>
<accession>A0A9W9Y9L7</accession>
<reference evidence="1" key="1">
    <citation type="submission" date="2023-01" db="EMBL/GenBank/DDBJ databases">
        <title>Genome assembly of the deep-sea coral Lophelia pertusa.</title>
        <authorList>
            <person name="Herrera S."/>
            <person name="Cordes E."/>
        </authorList>
    </citation>
    <scope>NUCLEOTIDE SEQUENCE</scope>
    <source>
        <strain evidence="1">USNM1676648</strain>
        <tissue evidence="1">Polyp</tissue>
    </source>
</reference>
<dbReference type="EMBL" id="MU827819">
    <property type="protein sequence ID" value="KAJ7322757.1"/>
    <property type="molecule type" value="Genomic_DNA"/>
</dbReference>
<protein>
    <submittedName>
        <fullName evidence="1">Uncharacterized protein</fullName>
    </submittedName>
</protein>
<comment type="caution">
    <text evidence="1">The sequence shown here is derived from an EMBL/GenBank/DDBJ whole genome shotgun (WGS) entry which is preliminary data.</text>
</comment>
<dbReference type="AlphaFoldDB" id="A0A9W9Y9L7"/>
<proteinExistence type="predicted"/>
<sequence>MFGFPVVKSSFSFADIDVVTVPTAGFLYHLGHLGAAESVLVWKEGFQVACVLEYYLEEYYLEVGIKHVGAGCSEFRYISQGFFPPQRRYPLNAMSAGAKGKQFCQIPHPIWLPLR</sequence>
<dbReference type="Proteomes" id="UP001163046">
    <property type="component" value="Unassembled WGS sequence"/>
</dbReference>
<evidence type="ECO:0000313" key="2">
    <source>
        <dbReference type="Proteomes" id="UP001163046"/>
    </source>
</evidence>
<keyword evidence="2" id="KW-1185">Reference proteome</keyword>
<organism evidence="1 2">
    <name type="scientific">Desmophyllum pertusum</name>
    <dbReference type="NCBI Taxonomy" id="174260"/>
    <lineage>
        <taxon>Eukaryota</taxon>
        <taxon>Metazoa</taxon>
        <taxon>Cnidaria</taxon>
        <taxon>Anthozoa</taxon>
        <taxon>Hexacorallia</taxon>
        <taxon>Scleractinia</taxon>
        <taxon>Caryophylliina</taxon>
        <taxon>Caryophylliidae</taxon>
        <taxon>Desmophyllum</taxon>
    </lineage>
</organism>
<name>A0A9W9Y9L7_9CNID</name>
<gene>
    <name evidence="1" type="ORF">OS493_032938</name>
</gene>